<protein>
    <submittedName>
        <fullName evidence="2">WhiB family transcriptional regulator</fullName>
    </submittedName>
</protein>
<evidence type="ECO:0000259" key="1">
    <source>
        <dbReference type="PROSITE" id="PS51674"/>
    </source>
</evidence>
<sequence>MTARPSTPSAPACLDAKDIFQSPMIEEPPTSSAGAATRREYAGLVRQAEKVCADCPLVQQCLYDAVVKFDVSGFCAGTTRKERNEIRAMLGVQVAPEDFDTLAGVTARHRQVDHDEVVRLRRANPHESLEMLAHRLGCSLSTVKRHLRKARNQTTVTPIRRNTAPSMAQVVEAFRRVKGLVTRTATAA</sequence>
<dbReference type="Pfam" id="PF02467">
    <property type="entry name" value="Whib"/>
    <property type="match status" value="1"/>
</dbReference>
<accession>A0A9D1KL27</accession>
<evidence type="ECO:0000313" key="3">
    <source>
        <dbReference type="Proteomes" id="UP000886842"/>
    </source>
</evidence>
<dbReference type="PROSITE" id="PS51674">
    <property type="entry name" value="4FE4S_WBL"/>
    <property type="match status" value="1"/>
</dbReference>
<reference evidence="2" key="2">
    <citation type="journal article" date="2021" name="PeerJ">
        <title>Extensive microbial diversity within the chicken gut microbiome revealed by metagenomics and culture.</title>
        <authorList>
            <person name="Gilroy R."/>
            <person name="Ravi A."/>
            <person name="Getino M."/>
            <person name="Pursley I."/>
            <person name="Horton D.L."/>
            <person name="Alikhan N.F."/>
            <person name="Baker D."/>
            <person name="Gharbi K."/>
            <person name="Hall N."/>
            <person name="Watson M."/>
            <person name="Adriaenssens E.M."/>
            <person name="Foster-Nyarko E."/>
            <person name="Jarju S."/>
            <person name="Secka A."/>
            <person name="Antonio M."/>
            <person name="Oren A."/>
            <person name="Chaudhuri R.R."/>
            <person name="La Ragione R."/>
            <person name="Hildebrand F."/>
            <person name="Pallen M.J."/>
        </authorList>
    </citation>
    <scope>NUCLEOTIDE SEQUENCE</scope>
    <source>
        <strain evidence="2">ChiGjej1B1-24693</strain>
    </source>
</reference>
<comment type="caution">
    <text evidence="2">The sequence shown here is derived from an EMBL/GenBank/DDBJ whole genome shotgun (WGS) entry which is preliminary data.</text>
</comment>
<dbReference type="Proteomes" id="UP000886842">
    <property type="component" value="Unassembled WGS sequence"/>
</dbReference>
<dbReference type="Gene3D" id="1.10.10.10">
    <property type="entry name" value="Winged helix-like DNA-binding domain superfamily/Winged helix DNA-binding domain"/>
    <property type="match status" value="1"/>
</dbReference>
<name>A0A9D1KL27_9ACTN</name>
<gene>
    <name evidence="2" type="ORF">IAA98_00165</name>
</gene>
<reference evidence="2" key="1">
    <citation type="submission" date="2020-10" db="EMBL/GenBank/DDBJ databases">
        <authorList>
            <person name="Gilroy R."/>
        </authorList>
    </citation>
    <scope>NUCLEOTIDE SEQUENCE</scope>
    <source>
        <strain evidence="2">ChiGjej1B1-24693</strain>
    </source>
</reference>
<dbReference type="EMBL" id="DVLP01000006">
    <property type="protein sequence ID" value="HIT73981.1"/>
    <property type="molecule type" value="Genomic_DNA"/>
</dbReference>
<dbReference type="InterPro" id="IPR034768">
    <property type="entry name" value="4FE4S_WBL"/>
</dbReference>
<feature type="domain" description="4Fe-4S Wbl-type" evidence="1">
    <location>
        <begin position="12"/>
        <end position="85"/>
    </location>
</feature>
<evidence type="ECO:0000313" key="2">
    <source>
        <dbReference type="EMBL" id="HIT73981.1"/>
    </source>
</evidence>
<proteinExistence type="predicted"/>
<dbReference type="AlphaFoldDB" id="A0A9D1KL27"/>
<dbReference type="InterPro" id="IPR036388">
    <property type="entry name" value="WH-like_DNA-bd_sf"/>
</dbReference>
<organism evidence="2 3">
    <name type="scientific">Candidatus Avipropionibacterium avicola</name>
    <dbReference type="NCBI Taxonomy" id="2840701"/>
    <lineage>
        <taxon>Bacteria</taxon>
        <taxon>Bacillati</taxon>
        <taxon>Actinomycetota</taxon>
        <taxon>Actinomycetes</taxon>
        <taxon>Propionibacteriales</taxon>
        <taxon>Propionibacteriaceae</taxon>
        <taxon>Propionibacteriaceae incertae sedis</taxon>
        <taxon>Candidatus Avipropionibacterium</taxon>
    </lineage>
</organism>